<evidence type="ECO:0000313" key="2">
    <source>
        <dbReference type="EMBL" id="MFL9841345.1"/>
    </source>
</evidence>
<feature type="signal peptide" evidence="1">
    <location>
        <begin position="1"/>
        <end position="18"/>
    </location>
</feature>
<gene>
    <name evidence="2" type="ORF">ABS767_10245</name>
</gene>
<dbReference type="Proteomes" id="UP001629244">
    <property type="component" value="Unassembled WGS sequence"/>
</dbReference>
<reference evidence="2 3" key="1">
    <citation type="submission" date="2024-06" db="EMBL/GenBank/DDBJ databases">
        <authorList>
            <person name="Kaempfer P."/>
            <person name="Viver T."/>
        </authorList>
    </citation>
    <scope>NUCLEOTIDE SEQUENCE [LARGE SCALE GENOMIC DNA]</scope>
    <source>
        <strain evidence="2 3">ST-64</strain>
    </source>
</reference>
<evidence type="ECO:0008006" key="4">
    <source>
        <dbReference type="Google" id="ProtNLM"/>
    </source>
</evidence>
<organism evidence="2 3">
    <name type="scientific">Sphingomonas plantiphila</name>
    <dbReference type="NCBI Taxonomy" id="3163295"/>
    <lineage>
        <taxon>Bacteria</taxon>
        <taxon>Pseudomonadati</taxon>
        <taxon>Pseudomonadota</taxon>
        <taxon>Alphaproteobacteria</taxon>
        <taxon>Sphingomonadales</taxon>
        <taxon>Sphingomonadaceae</taxon>
        <taxon>Sphingomonas</taxon>
    </lineage>
</organism>
<name>A0ABW8YN54_9SPHN</name>
<accession>A0ABW8YN54</accession>
<keyword evidence="3" id="KW-1185">Reference proteome</keyword>
<protein>
    <recommendedName>
        <fullName evidence="4">Tetratricopeptide repeat-containing protein</fullName>
    </recommendedName>
</protein>
<dbReference type="Gene3D" id="1.25.40.10">
    <property type="entry name" value="Tetratricopeptide repeat domain"/>
    <property type="match status" value="1"/>
</dbReference>
<comment type="caution">
    <text evidence="2">The sequence shown here is derived from an EMBL/GenBank/DDBJ whole genome shotgun (WGS) entry which is preliminary data.</text>
</comment>
<dbReference type="RefSeq" id="WP_408078256.1">
    <property type="nucleotide sequence ID" value="NZ_JBELQC010000001.1"/>
</dbReference>
<sequence length="658" mass="70253">MRTTALALSLLLALPAAAQDAPPPAPPTLTAQDQARADTLLIQATEQLIAGRRAEALPLVTQALALAGPADDVAKLEGATQFDVYSRWLAARSAAMKARDFAAFARWAWLTSAYRMKGAAGRTSETGPVEPDDIDDLFFMTYGLVLAGELDRAKAFIAPFIAAPDPAFEAAFAKDMSERALSVQSWGGEDKPRAVRLTNFALATFDRPGGRAPDAVRALYRVQGAFLSTSGDVAGARAAYAKARKPGAPPEDVEIALMFSAGEIDAGIRAVQTALREPPSPTISRAVADKLADLAGYTGTGNAATLAIYERVYPVYRQQLAVDDLKRQNAGAALANLYLTSGEPARSEAIVIELLAAAEKRWGPESGWAVGYVVDLGAAVEAQNRAAEAELLYRRIWDLGVRHGVYDDEDVRNAFSGIARTLLARGLTAEASSFTGDGLAKVRAAADVNAWRRMFYILTRAETVEASGALAEAEALVREALTLGDSDEKMNIAAAFNDPNVFVRARLAHLLERQGRAAQAEPIRRLLLRKIEQNDMIPWEGEYRREALLALASNLTMQGKDEGTKLFGERLATSTRIYGVDSPQSLDVAEPFARALLRSGRAGAALTPARIALAARTSARFVGDAARASASDVALARKRTEAAQLMVAAAWQASRGGS</sequence>
<keyword evidence="1" id="KW-0732">Signal</keyword>
<proteinExistence type="predicted"/>
<feature type="chain" id="PRO_5045538486" description="Tetratricopeptide repeat-containing protein" evidence="1">
    <location>
        <begin position="19"/>
        <end position="658"/>
    </location>
</feature>
<dbReference type="EMBL" id="JBELQC010000001">
    <property type="protein sequence ID" value="MFL9841345.1"/>
    <property type="molecule type" value="Genomic_DNA"/>
</dbReference>
<evidence type="ECO:0000313" key="3">
    <source>
        <dbReference type="Proteomes" id="UP001629244"/>
    </source>
</evidence>
<dbReference type="InterPro" id="IPR011990">
    <property type="entry name" value="TPR-like_helical_dom_sf"/>
</dbReference>
<evidence type="ECO:0000256" key="1">
    <source>
        <dbReference type="SAM" id="SignalP"/>
    </source>
</evidence>